<dbReference type="GO" id="GO:0003700">
    <property type="term" value="F:DNA-binding transcription factor activity"/>
    <property type="evidence" value="ECO:0007669"/>
    <property type="project" value="InterPro"/>
</dbReference>
<accession>A0A2S8GF60</accession>
<evidence type="ECO:0000313" key="6">
    <source>
        <dbReference type="Proteomes" id="UP000237819"/>
    </source>
</evidence>
<evidence type="ECO:0000256" key="1">
    <source>
        <dbReference type="ARBA" id="ARBA00023015"/>
    </source>
</evidence>
<dbReference type="SMART" id="SM00342">
    <property type="entry name" value="HTH_ARAC"/>
    <property type="match status" value="1"/>
</dbReference>
<dbReference type="SUPFAM" id="SSF53822">
    <property type="entry name" value="Periplasmic binding protein-like I"/>
    <property type="match status" value="1"/>
</dbReference>
<reference evidence="5 6" key="1">
    <citation type="submission" date="2018-02" db="EMBL/GenBank/DDBJ databases">
        <title>Comparative genomes isolates from brazilian mangrove.</title>
        <authorList>
            <person name="Araujo J.E."/>
            <person name="Taketani R.G."/>
            <person name="Silva M.C.P."/>
            <person name="Loureco M.V."/>
            <person name="Andreote F.D."/>
        </authorList>
    </citation>
    <scope>NUCLEOTIDE SEQUENCE [LARGE SCALE GENOMIC DNA]</scope>
    <source>
        <strain evidence="5 6">Nap-Phe MGV</strain>
    </source>
</reference>
<dbReference type="EMBL" id="PUHZ01000024">
    <property type="protein sequence ID" value="PQO43069.1"/>
    <property type="molecule type" value="Genomic_DNA"/>
</dbReference>
<dbReference type="InterPro" id="IPR046335">
    <property type="entry name" value="LacI/GalR-like_sensor"/>
</dbReference>
<evidence type="ECO:0000256" key="3">
    <source>
        <dbReference type="ARBA" id="ARBA00023163"/>
    </source>
</evidence>
<keyword evidence="3" id="KW-0804">Transcription</keyword>
<dbReference type="AlphaFoldDB" id="A0A2S8GF60"/>
<evidence type="ECO:0000256" key="2">
    <source>
        <dbReference type="ARBA" id="ARBA00023125"/>
    </source>
</evidence>
<dbReference type="PANTHER" id="PTHR30146">
    <property type="entry name" value="LACI-RELATED TRANSCRIPTIONAL REPRESSOR"/>
    <property type="match status" value="1"/>
</dbReference>
<protein>
    <recommendedName>
        <fullName evidence="4">HTH araC/xylS-type domain-containing protein</fullName>
    </recommendedName>
</protein>
<evidence type="ECO:0000259" key="4">
    <source>
        <dbReference type="PROSITE" id="PS01124"/>
    </source>
</evidence>
<dbReference type="Pfam" id="PF13377">
    <property type="entry name" value="Peripla_BP_3"/>
    <property type="match status" value="1"/>
</dbReference>
<dbReference type="SUPFAM" id="SSF46689">
    <property type="entry name" value="Homeodomain-like"/>
    <property type="match status" value="1"/>
</dbReference>
<dbReference type="InterPro" id="IPR009057">
    <property type="entry name" value="Homeodomain-like_sf"/>
</dbReference>
<dbReference type="RefSeq" id="WP_105338281.1">
    <property type="nucleotide sequence ID" value="NZ_PUHZ01000024.1"/>
</dbReference>
<keyword evidence="2" id="KW-0238">DNA-binding</keyword>
<proteinExistence type="predicted"/>
<dbReference type="Proteomes" id="UP000237819">
    <property type="component" value="Unassembled WGS sequence"/>
</dbReference>
<dbReference type="Pfam" id="PF12833">
    <property type="entry name" value="HTH_18"/>
    <property type="match status" value="1"/>
</dbReference>
<dbReference type="Gene3D" id="1.10.10.60">
    <property type="entry name" value="Homeodomain-like"/>
    <property type="match status" value="1"/>
</dbReference>
<comment type="caution">
    <text evidence="5">The sequence shown here is derived from an EMBL/GenBank/DDBJ whole genome shotgun (WGS) entry which is preliminary data.</text>
</comment>
<dbReference type="PANTHER" id="PTHR30146:SF24">
    <property type="entry name" value="XYLOSE OPERON REGULATORY PROTEIN"/>
    <property type="match status" value="1"/>
</dbReference>
<feature type="domain" description="HTH araC/xylS-type" evidence="4">
    <location>
        <begin position="289"/>
        <end position="387"/>
    </location>
</feature>
<name>A0A2S8GF60_9BACT</name>
<dbReference type="GO" id="GO:0000976">
    <property type="term" value="F:transcription cis-regulatory region binding"/>
    <property type="evidence" value="ECO:0007669"/>
    <property type="project" value="TreeGrafter"/>
</dbReference>
<organism evidence="5 6">
    <name type="scientific">Blastopirellula marina</name>
    <dbReference type="NCBI Taxonomy" id="124"/>
    <lineage>
        <taxon>Bacteria</taxon>
        <taxon>Pseudomonadati</taxon>
        <taxon>Planctomycetota</taxon>
        <taxon>Planctomycetia</taxon>
        <taxon>Pirellulales</taxon>
        <taxon>Pirellulaceae</taxon>
        <taxon>Blastopirellula</taxon>
    </lineage>
</organism>
<gene>
    <name evidence="5" type="ORF">C5Y93_25500</name>
</gene>
<dbReference type="OrthoDB" id="261435at2"/>
<keyword evidence="1" id="KW-0805">Transcription regulation</keyword>
<dbReference type="PROSITE" id="PS01124">
    <property type="entry name" value="HTH_ARAC_FAMILY_2"/>
    <property type="match status" value="1"/>
</dbReference>
<dbReference type="InterPro" id="IPR028082">
    <property type="entry name" value="Peripla_BP_I"/>
</dbReference>
<evidence type="ECO:0000313" key="5">
    <source>
        <dbReference type="EMBL" id="PQO43069.1"/>
    </source>
</evidence>
<sequence>MAPKITIGFHAPTWTENARWTMDGVLRYLAEEPYLQIRDFRFSTSDENFAGNPPWLGKADGVIVIAGLVPGVVEWLRRGEVPVVCTVGDLSGTGVPCFYPQNASLGRLTVEHAVQGGFREAAFIGTQESPTSALRAAALESQLQTQGMKFRSLQLLKTPDVNYDQQEDDEIRSSVESFLTSLKVPTLIACFSDRIAAMVLRLAQELELAIPTQVGVLGVGDTAFARLSHPAISSIRLNREEAGYQAALRLHQKIQGIDFEQADYEIPALELVARHSTVGAKPAPQTDVERAIAYIERHACDGVQLQTVAEAVQVSLRSLELDFKKTTGRTMGELIQQVRLERAKQLLETTDLSTQRIANMIGFSHYSCLNRMTARLLKMTPAQYRKQYRETLDKK</sequence>
<dbReference type="Gene3D" id="3.40.50.2300">
    <property type="match status" value="2"/>
</dbReference>
<dbReference type="InterPro" id="IPR018060">
    <property type="entry name" value="HTH_AraC"/>
</dbReference>